<feature type="domain" description="ABC transmembrane type-1" evidence="9">
    <location>
        <begin position="71"/>
        <end position="271"/>
    </location>
</feature>
<dbReference type="PANTHER" id="PTHR43357">
    <property type="entry name" value="INNER MEMBRANE ABC TRANSPORTER PERMEASE PROTEIN YDCV"/>
    <property type="match status" value="1"/>
</dbReference>
<proteinExistence type="inferred from homology"/>
<evidence type="ECO:0000256" key="8">
    <source>
        <dbReference type="RuleBase" id="RU363032"/>
    </source>
</evidence>
<keyword evidence="7 8" id="KW-0472">Membrane</keyword>
<feature type="transmembrane region" description="Helical" evidence="8">
    <location>
        <begin position="109"/>
        <end position="131"/>
    </location>
</feature>
<gene>
    <name evidence="10" type="ORF">C7450_11369</name>
</gene>
<feature type="domain" description="ABC transmembrane type-1" evidence="9">
    <location>
        <begin position="352"/>
        <end position="540"/>
    </location>
</feature>
<dbReference type="RefSeq" id="WP_110377549.1">
    <property type="nucleotide sequence ID" value="NZ_JAHBRY010000001.1"/>
</dbReference>
<evidence type="ECO:0000313" key="11">
    <source>
        <dbReference type="Proteomes" id="UP000248021"/>
    </source>
</evidence>
<dbReference type="GO" id="GO:0005886">
    <property type="term" value="C:plasma membrane"/>
    <property type="evidence" value="ECO:0007669"/>
    <property type="project" value="UniProtKB-SubCell"/>
</dbReference>
<dbReference type="GO" id="GO:0055085">
    <property type="term" value="P:transmembrane transport"/>
    <property type="evidence" value="ECO:0007669"/>
    <property type="project" value="InterPro"/>
</dbReference>
<evidence type="ECO:0000256" key="2">
    <source>
        <dbReference type="ARBA" id="ARBA00022448"/>
    </source>
</evidence>
<feature type="transmembrane region" description="Helical" evidence="8">
    <location>
        <begin position="416"/>
        <end position="434"/>
    </location>
</feature>
<dbReference type="InterPro" id="IPR000515">
    <property type="entry name" value="MetI-like"/>
</dbReference>
<feature type="transmembrane region" description="Helical" evidence="8">
    <location>
        <begin position="151"/>
        <end position="174"/>
    </location>
</feature>
<protein>
    <submittedName>
        <fullName evidence="10">Iron(III) transport system permease protein</fullName>
    </submittedName>
</protein>
<name>A0A2V3TWP2_9HYPH</name>
<keyword evidence="6 8" id="KW-1133">Transmembrane helix</keyword>
<feature type="transmembrane region" description="Helical" evidence="8">
    <location>
        <begin position="525"/>
        <end position="546"/>
    </location>
</feature>
<feature type="transmembrane region" description="Helical" evidence="8">
    <location>
        <begin position="301"/>
        <end position="326"/>
    </location>
</feature>
<comment type="similarity">
    <text evidence="8">Belongs to the binding-protein-dependent transport system permease family.</text>
</comment>
<dbReference type="InterPro" id="IPR035906">
    <property type="entry name" value="MetI-like_sf"/>
</dbReference>
<keyword evidence="5 8" id="KW-0812">Transmembrane</keyword>
<feature type="transmembrane region" description="Helical" evidence="8">
    <location>
        <begin position="478"/>
        <end position="505"/>
    </location>
</feature>
<feature type="transmembrane region" description="Helical" evidence="8">
    <location>
        <begin position="75"/>
        <end position="97"/>
    </location>
</feature>
<evidence type="ECO:0000256" key="7">
    <source>
        <dbReference type="ARBA" id="ARBA00023136"/>
    </source>
</evidence>
<organism evidence="10 11">
    <name type="scientific">Chelatococcus asaccharovorans</name>
    <dbReference type="NCBI Taxonomy" id="28210"/>
    <lineage>
        <taxon>Bacteria</taxon>
        <taxon>Pseudomonadati</taxon>
        <taxon>Pseudomonadota</taxon>
        <taxon>Alphaproteobacteria</taxon>
        <taxon>Hyphomicrobiales</taxon>
        <taxon>Chelatococcaceae</taxon>
        <taxon>Chelatococcus</taxon>
    </lineage>
</organism>
<comment type="subcellular location">
    <subcellularLocation>
        <location evidence="1">Cell inner membrane</location>
        <topology evidence="1">Multi-pass membrane protein</topology>
    </subcellularLocation>
    <subcellularLocation>
        <location evidence="8">Cell membrane</location>
        <topology evidence="8">Multi-pass membrane protein</topology>
    </subcellularLocation>
</comment>
<dbReference type="AlphaFoldDB" id="A0A2V3TWP2"/>
<feature type="transmembrane region" description="Helical" evidence="8">
    <location>
        <begin position="21"/>
        <end position="40"/>
    </location>
</feature>
<keyword evidence="2 8" id="KW-0813">Transport</keyword>
<keyword evidence="11" id="KW-1185">Reference proteome</keyword>
<feature type="transmembrane region" description="Helical" evidence="8">
    <location>
        <begin position="390"/>
        <end position="410"/>
    </location>
</feature>
<keyword evidence="4" id="KW-0997">Cell inner membrane</keyword>
<feature type="transmembrane region" description="Helical" evidence="8">
    <location>
        <begin position="253"/>
        <end position="270"/>
    </location>
</feature>
<evidence type="ECO:0000256" key="6">
    <source>
        <dbReference type="ARBA" id="ARBA00022989"/>
    </source>
</evidence>
<sequence length="554" mass="59416">MSAVAPAGMTERAQRRDWTLYWVYPVAAAFVLIFTAYPMIDLLMRAFTADGRLSLALLSETVADPYNRKVFWNTLILGATVAILGTVLATLYAYVIARVAIPGKRVWHFFALLPTISPPILMALALIMLYGRRGLITHDLFGLQTTGLYGFTGLVVAQLISYFPFAYLMMLNLFKGLDASLEEAASTMGANGWRVLRTVSLPLLVPGLAGSMLLMFSYSFADLGNPLLLGGDFPVLSSQIYQTIIGMYDIPKGAALAVLLLIPALMMFFAHKALSARMSFASVGAKGSSRHREVRHGGVRAAGLIFVGFITLVICLQYGTILAGAFTQLFGINYSFTTKHLVAALTKSRGALVDTLLLGLVASFISVMLGLLIAWIVARTRARGQSLLDFTANLPLAIPGTVIGLAFGLAFNGPPLILTGTAAIIVAAFVVRSLPYGIRSGVAALNQINRTLDEASTTMGATSGQTLWRILLPIVQPALLAGMIFSFTRSVTTLSAVIFVVSPHWSLVTPTILSQMDRGDVGEAAALSVIVVVMVLAVIHGVPRLLGGDWREAR</sequence>
<evidence type="ECO:0000256" key="5">
    <source>
        <dbReference type="ARBA" id="ARBA00022692"/>
    </source>
</evidence>
<dbReference type="Proteomes" id="UP000248021">
    <property type="component" value="Unassembled WGS sequence"/>
</dbReference>
<dbReference type="Gene3D" id="1.10.3720.10">
    <property type="entry name" value="MetI-like"/>
    <property type="match status" value="2"/>
</dbReference>
<feature type="transmembrane region" description="Helical" evidence="8">
    <location>
        <begin position="356"/>
        <end position="378"/>
    </location>
</feature>
<dbReference type="Pfam" id="PF00528">
    <property type="entry name" value="BPD_transp_1"/>
    <property type="match status" value="2"/>
</dbReference>
<dbReference type="EMBL" id="QJJK01000013">
    <property type="protein sequence ID" value="PXW53581.1"/>
    <property type="molecule type" value="Genomic_DNA"/>
</dbReference>
<evidence type="ECO:0000259" key="9">
    <source>
        <dbReference type="PROSITE" id="PS50928"/>
    </source>
</evidence>
<accession>A0A2V3TWP2</accession>
<dbReference type="SUPFAM" id="SSF161098">
    <property type="entry name" value="MetI-like"/>
    <property type="match status" value="2"/>
</dbReference>
<dbReference type="CDD" id="cd06261">
    <property type="entry name" value="TM_PBP2"/>
    <property type="match status" value="2"/>
</dbReference>
<evidence type="ECO:0000256" key="1">
    <source>
        <dbReference type="ARBA" id="ARBA00004429"/>
    </source>
</evidence>
<feature type="transmembrane region" description="Helical" evidence="8">
    <location>
        <begin position="195"/>
        <end position="220"/>
    </location>
</feature>
<dbReference type="PROSITE" id="PS50928">
    <property type="entry name" value="ABC_TM1"/>
    <property type="match status" value="2"/>
</dbReference>
<dbReference type="PANTHER" id="PTHR43357:SF4">
    <property type="entry name" value="INNER MEMBRANE ABC TRANSPORTER PERMEASE PROTEIN YDCV"/>
    <property type="match status" value="1"/>
</dbReference>
<evidence type="ECO:0000256" key="3">
    <source>
        <dbReference type="ARBA" id="ARBA00022475"/>
    </source>
</evidence>
<reference evidence="10 11" key="1">
    <citation type="submission" date="2018-05" db="EMBL/GenBank/DDBJ databases">
        <title>Genomic Encyclopedia of Type Strains, Phase IV (KMG-IV): sequencing the most valuable type-strain genomes for metagenomic binning, comparative biology and taxonomic classification.</title>
        <authorList>
            <person name="Goeker M."/>
        </authorList>
    </citation>
    <scope>NUCLEOTIDE SEQUENCE [LARGE SCALE GENOMIC DNA]</scope>
    <source>
        <strain evidence="10 11">DSM 6462</strain>
    </source>
</reference>
<evidence type="ECO:0000256" key="4">
    <source>
        <dbReference type="ARBA" id="ARBA00022519"/>
    </source>
</evidence>
<keyword evidence="3" id="KW-1003">Cell membrane</keyword>
<comment type="caution">
    <text evidence="10">The sequence shown here is derived from an EMBL/GenBank/DDBJ whole genome shotgun (WGS) entry which is preliminary data.</text>
</comment>
<dbReference type="OrthoDB" id="7908600at2"/>
<evidence type="ECO:0000313" key="10">
    <source>
        <dbReference type="EMBL" id="PXW53581.1"/>
    </source>
</evidence>